<gene>
    <name evidence="1" type="ORF">LCGC14_2461320</name>
</gene>
<name>A0A0F9DQA9_9ZZZZ</name>
<proteinExistence type="predicted"/>
<evidence type="ECO:0000313" key="1">
    <source>
        <dbReference type="EMBL" id="KKL19851.1"/>
    </source>
</evidence>
<accession>A0A0F9DQA9</accession>
<dbReference type="AlphaFoldDB" id="A0A0F9DQA9"/>
<reference evidence="1" key="1">
    <citation type="journal article" date="2015" name="Nature">
        <title>Complex archaea that bridge the gap between prokaryotes and eukaryotes.</title>
        <authorList>
            <person name="Spang A."/>
            <person name="Saw J.H."/>
            <person name="Jorgensen S.L."/>
            <person name="Zaremba-Niedzwiedzka K."/>
            <person name="Martijn J."/>
            <person name="Lind A.E."/>
            <person name="van Eijk R."/>
            <person name="Schleper C."/>
            <person name="Guy L."/>
            <person name="Ettema T.J."/>
        </authorList>
    </citation>
    <scope>NUCLEOTIDE SEQUENCE</scope>
</reference>
<sequence>MNSDLEKEALDREEQGCLKETDRAVLVRRIIDDPEWQAAFNDLAAELTARAMESDRDDVTKGYKQAHKLLFQVKAVFEAHLETGKLASTQLDIIEGKRKKLGLFDKLRRVA</sequence>
<dbReference type="EMBL" id="LAZR01038329">
    <property type="protein sequence ID" value="KKL19851.1"/>
    <property type="molecule type" value="Genomic_DNA"/>
</dbReference>
<protein>
    <submittedName>
        <fullName evidence="1">Uncharacterized protein</fullName>
    </submittedName>
</protein>
<comment type="caution">
    <text evidence="1">The sequence shown here is derived from an EMBL/GenBank/DDBJ whole genome shotgun (WGS) entry which is preliminary data.</text>
</comment>
<organism evidence="1">
    <name type="scientific">marine sediment metagenome</name>
    <dbReference type="NCBI Taxonomy" id="412755"/>
    <lineage>
        <taxon>unclassified sequences</taxon>
        <taxon>metagenomes</taxon>
        <taxon>ecological metagenomes</taxon>
    </lineage>
</organism>